<dbReference type="PANTHER" id="PTHR13767">
    <property type="entry name" value="TRNA-PSEUDOURIDINE SYNTHASE"/>
    <property type="match status" value="1"/>
</dbReference>
<feature type="domain" description="Pseudouridine synthase II N-terminal" evidence="6">
    <location>
        <begin position="30"/>
        <end position="173"/>
    </location>
</feature>
<dbReference type="GO" id="GO:0031119">
    <property type="term" value="P:tRNA pseudouridine synthesis"/>
    <property type="evidence" value="ECO:0007669"/>
    <property type="project" value="UniProtKB-UniRule"/>
</dbReference>
<dbReference type="InterPro" id="IPR014780">
    <property type="entry name" value="tRNA_psdUridine_synth_TruB"/>
</dbReference>
<feature type="active site" description="Nucleophile" evidence="5">
    <location>
        <position position="40"/>
    </location>
</feature>
<dbReference type="GO" id="GO:0160148">
    <property type="term" value="F:tRNA pseudouridine(55) synthase activity"/>
    <property type="evidence" value="ECO:0007669"/>
    <property type="project" value="UniProtKB-EC"/>
</dbReference>
<organism evidence="7 8">
    <name type="scientific">Stieleria bergensis</name>
    <dbReference type="NCBI Taxonomy" id="2528025"/>
    <lineage>
        <taxon>Bacteria</taxon>
        <taxon>Pseudomonadati</taxon>
        <taxon>Planctomycetota</taxon>
        <taxon>Planctomycetia</taxon>
        <taxon>Pirellulales</taxon>
        <taxon>Pirellulaceae</taxon>
        <taxon>Stieleria</taxon>
    </lineage>
</organism>
<dbReference type="NCBIfam" id="TIGR00431">
    <property type="entry name" value="TruB"/>
    <property type="match status" value="1"/>
</dbReference>
<dbReference type="AlphaFoldDB" id="A0A517T0Q3"/>
<keyword evidence="3 5" id="KW-0819">tRNA processing</keyword>
<evidence type="ECO:0000256" key="1">
    <source>
        <dbReference type="ARBA" id="ARBA00000385"/>
    </source>
</evidence>
<evidence type="ECO:0000259" key="6">
    <source>
        <dbReference type="Pfam" id="PF01509"/>
    </source>
</evidence>
<evidence type="ECO:0000313" key="8">
    <source>
        <dbReference type="Proteomes" id="UP000315003"/>
    </source>
</evidence>
<accession>A0A517T0Q3</accession>
<protein>
    <recommendedName>
        <fullName evidence="5">tRNA pseudouridine synthase B</fullName>
        <ecNumber evidence="5">5.4.99.25</ecNumber>
    </recommendedName>
    <alternativeName>
        <fullName evidence="5">tRNA pseudouridine(55) synthase</fullName>
        <shortName evidence="5">Psi55 synthase</shortName>
    </alternativeName>
    <alternativeName>
        <fullName evidence="5">tRNA pseudouridylate synthase</fullName>
    </alternativeName>
    <alternativeName>
        <fullName evidence="5">tRNA-uridine isomerase</fullName>
    </alternativeName>
</protein>
<name>A0A517T0Q3_9BACT</name>
<gene>
    <name evidence="5 7" type="primary">truB</name>
    <name evidence="7" type="ORF">SV7mr_44540</name>
</gene>
<evidence type="ECO:0000256" key="3">
    <source>
        <dbReference type="ARBA" id="ARBA00022694"/>
    </source>
</evidence>
<dbReference type="InterPro" id="IPR002501">
    <property type="entry name" value="PsdUridine_synth_N"/>
</dbReference>
<dbReference type="InterPro" id="IPR020103">
    <property type="entry name" value="PsdUridine_synth_cat_dom_sf"/>
</dbReference>
<comment type="function">
    <text evidence="5">Responsible for synthesis of pseudouridine from uracil-55 in the psi GC loop of transfer RNAs.</text>
</comment>
<dbReference type="GO" id="GO:1990481">
    <property type="term" value="P:mRNA pseudouridine synthesis"/>
    <property type="evidence" value="ECO:0007669"/>
    <property type="project" value="TreeGrafter"/>
</dbReference>
<evidence type="ECO:0000256" key="4">
    <source>
        <dbReference type="ARBA" id="ARBA00023235"/>
    </source>
</evidence>
<dbReference type="Pfam" id="PF01509">
    <property type="entry name" value="TruB_N"/>
    <property type="match status" value="1"/>
</dbReference>
<dbReference type="PANTHER" id="PTHR13767:SF2">
    <property type="entry name" value="PSEUDOURIDYLATE SYNTHASE TRUB1"/>
    <property type="match status" value="1"/>
</dbReference>
<dbReference type="HAMAP" id="MF_01080">
    <property type="entry name" value="TruB_bact"/>
    <property type="match status" value="1"/>
</dbReference>
<dbReference type="GO" id="GO:0003723">
    <property type="term" value="F:RNA binding"/>
    <property type="evidence" value="ECO:0007669"/>
    <property type="project" value="InterPro"/>
</dbReference>
<keyword evidence="8" id="KW-1185">Reference proteome</keyword>
<comment type="similarity">
    <text evidence="2 5">Belongs to the pseudouridine synthase TruB family. Type 1 subfamily.</text>
</comment>
<proteinExistence type="inferred from homology"/>
<dbReference type="CDD" id="cd02573">
    <property type="entry name" value="PseudoU_synth_EcTruB"/>
    <property type="match status" value="1"/>
</dbReference>
<evidence type="ECO:0000256" key="2">
    <source>
        <dbReference type="ARBA" id="ARBA00005642"/>
    </source>
</evidence>
<dbReference type="RefSeq" id="WP_145276296.1">
    <property type="nucleotide sequence ID" value="NZ_CP036272.1"/>
</dbReference>
<dbReference type="EMBL" id="CP036272">
    <property type="protein sequence ID" value="QDT61913.1"/>
    <property type="molecule type" value="Genomic_DNA"/>
</dbReference>
<dbReference type="Gene3D" id="3.30.2350.10">
    <property type="entry name" value="Pseudouridine synthase"/>
    <property type="match status" value="1"/>
</dbReference>
<keyword evidence="4 5" id="KW-0413">Isomerase</keyword>
<evidence type="ECO:0000256" key="5">
    <source>
        <dbReference type="HAMAP-Rule" id="MF_01080"/>
    </source>
</evidence>
<evidence type="ECO:0000313" key="7">
    <source>
        <dbReference type="EMBL" id="QDT61913.1"/>
    </source>
</evidence>
<sequence length="313" mass="34493">MFGFINCNKPTDWSSRDAVNIVQGHLRGKKVKVGHCGTLDPLADGVLVIGVGAAAKLVPYVHQCGKCYRGQFRLGEETETGDIEVSPTKFPEDPVPTRASIEAACPTFLGDIKQVPPAYSAIKINGRRAYKMARKGLDVEVPPRQVFIESLKVIQYEYPNLELEIVCGTGTYIRTLGMDLARNLGTHAVMTGLQRKRVGEFFIDQAVPIEQIREQPLEQLLQPAALGVSHLPQVIVDANQHLDLVHGKLLDEVEVLSPKSQYATIPVADQESEPQHVAAMDQAGRLVAILAKQGQRWKVKKCLVTEVWRGDES</sequence>
<dbReference type="OrthoDB" id="9802309at2"/>
<reference evidence="7 8" key="1">
    <citation type="submission" date="2019-02" db="EMBL/GenBank/DDBJ databases">
        <title>Deep-cultivation of Planctomycetes and their phenomic and genomic characterization uncovers novel biology.</title>
        <authorList>
            <person name="Wiegand S."/>
            <person name="Jogler M."/>
            <person name="Boedeker C."/>
            <person name="Pinto D."/>
            <person name="Vollmers J."/>
            <person name="Rivas-Marin E."/>
            <person name="Kohn T."/>
            <person name="Peeters S.H."/>
            <person name="Heuer A."/>
            <person name="Rast P."/>
            <person name="Oberbeckmann S."/>
            <person name="Bunk B."/>
            <person name="Jeske O."/>
            <person name="Meyerdierks A."/>
            <person name="Storesund J.E."/>
            <person name="Kallscheuer N."/>
            <person name="Luecker S."/>
            <person name="Lage O.M."/>
            <person name="Pohl T."/>
            <person name="Merkel B.J."/>
            <person name="Hornburger P."/>
            <person name="Mueller R.-W."/>
            <person name="Bruemmer F."/>
            <person name="Labrenz M."/>
            <person name="Spormann A.M."/>
            <person name="Op den Camp H."/>
            <person name="Overmann J."/>
            <person name="Amann R."/>
            <person name="Jetten M.S.M."/>
            <person name="Mascher T."/>
            <person name="Medema M.H."/>
            <person name="Devos D.P."/>
            <person name="Kaster A.-K."/>
            <person name="Ovreas L."/>
            <person name="Rohde M."/>
            <person name="Galperin M.Y."/>
            <person name="Jogler C."/>
        </authorList>
    </citation>
    <scope>NUCLEOTIDE SEQUENCE [LARGE SCALE GENOMIC DNA]</scope>
    <source>
        <strain evidence="7 8">SV_7m_r</strain>
    </source>
</reference>
<dbReference type="SUPFAM" id="SSF55120">
    <property type="entry name" value="Pseudouridine synthase"/>
    <property type="match status" value="1"/>
</dbReference>
<dbReference type="EC" id="5.4.99.25" evidence="5"/>
<dbReference type="Proteomes" id="UP000315003">
    <property type="component" value="Chromosome"/>
</dbReference>
<comment type="catalytic activity">
    <reaction evidence="1 5">
        <text>uridine(55) in tRNA = pseudouridine(55) in tRNA</text>
        <dbReference type="Rhea" id="RHEA:42532"/>
        <dbReference type="Rhea" id="RHEA-COMP:10101"/>
        <dbReference type="Rhea" id="RHEA-COMP:10102"/>
        <dbReference type="ChEBI" id="CHEBI:65314"/>
        <dbReference type="ChEBI" id="CHEBI:65315"/>
        <dbReference type="EC" id="5.4.99.25"/>
    </reaction>
</comment>